<proteinExistence type="predicted"/>
<dbReference type="Proteomes" id="UP000532121">
    <property type="component" value="Unassembled WGS sequence"/>
</dbReference>
<feature type="transmembrane region" description="Helical" evidence="1">
    <location>
        <begin position="40"/>
        <end position="66"/>
    </location>
</feature>
<keyword evidence="1" id="KW-0812">Transmembrane</keyword>
<name>A0A7X9LDY7_STRRT</name>
<gene>
    <name evidence="2" type="ORF">HHO37_05855</name>
</gene>
<evidence type="ECO:0000313" key="3">
    <source>
        <dbReference type="Proteomes" id="UP000532121"/>
    </source>
</evidence>
<keyword evidence="1" id="KW-1133">Transmembrane helix</keyword>
<accession>A0A7X9LDY7</accession>
<reference evidence="2 3" key="1">
    <citation type="submission" date="2020-04" db="EMBL/GenBank/DDBJ databases">
        <title>MicrobeNet Type strains.</title>
        <authorList>
            <person name="Nicholson A.C."/>
        </authorList>
    </citation>
    <scope>NUCLEOTIDE SEQUENCE [LARGE SCALE GENOMIC DNA]</scope>
    <source>
        <strain evidence="2 3">DSM 22768</strain>
    </source>
</reference>
<comment type="caution">
    <text evidence="2">The sequence shown here is derived from an EMBL/GenBank/DDBJ whole genome shotgun (WGS) entry which is preliminary data.</text>
</comment>
<sequence length="153" mass="17838">MNKQKWIILWSSRFIMLSGVICLLEYFWAFYGFQNYSGVWYYYVVHLFLILITTFGVLIGFSIISVKDGKLIVYRIFKKTVFETVCISFGRKKELGTGARSISHYPIYLTGTVLQKGGQTQRKSMMLICGYISNKVFSKFYKKQLAPILKNFI</sequence>
<keyword evidence="1" id="KW-0472">Membrane</keyword>
<dbReference type="EMBL" id="JABASA010000010">
    <property type="protein sequence ID" value="NMD49202.1"/>
    <property type="molecule type" value="Genomic_DNA"/>
</dbReference>
<dbReference type="RefSeq" id="WP_193523530.1">
    <property type="nucleotide sequence ID" value="NZ_JABASA010000010.1"/>
</dbReference>
<protein>
    <submittedName>
        <fullName evidence="2">Uncharacterized protein</fullName>
    </submittedName>
</protein>
<dbReference type="AlphaFoldDB" id="A0A7X9LDY7"/>
<feature type="transmembrane region" description="Helical" evidence="1">
    <location>
        <begin position="7"/>
        <end position="28"/>
    </location>
</feature>
<evidence type="ECO:0000313" key="2">
    <source>
        <dbReference type="EMBL" id="NMD49202.1"/>
    </source>
</evidence>
<organism evidence="2 3">
    <name type="scientific">Streptococcus ratti</name>
    <dbReference type="NCBI Taxonomy" id="1341"/>
    <lineage>
        <taxon>Bacteria</taxon>
        <taxon>Bacillati</taxon>
        <taxon>Bacillota</taxon>
        <taxon>Bacilli</taxon>
        <taxon>Lactobacillales</taxon>
        <taxon>Streptococcaceae</taxon>
        <taxon>Streptococcus</taxon>
    </lineage>
</organism>
<evidence type="ECO:0000256" key="1">
    <source>
        <dbReference type="SAM" id="Phobius"/>
    </source>
</evidence>